<gene>
    <name evidence="2" type="ORF">Ctob_001041</name>
</gene>
<dbReference type="EMBL" id="JWZX01003227">
    <property type="protein sequence ID" value="KOO23025.1"/>
    <property type="molecule type" value="Genomic_DNA"/>
</dbReference>
<reference evidence="3" key="1">
    <citation type="journal article" date="2015" name="PLoS Genet.">
        <title>Genome Sequence and Transcriptome Analyses of Chrysochromulina tobin: Metabolic Tools for Enhanced Algal Fitness in the Prominent Order Prymnesiales (Haptophyceae).</title>
        <authorList>
            <person name="Hovde B.T."/>
            <person name="Deodato C.R."/>
            <person name="Hunsperger H.M."/>
            <person name="Ryken S.A."/>
            <person name="Yost W."/>
            <person name="Jha R.K."/>
            <person name="Patterson J."/>
            <person name="Monnat R.J. Jr."/>
            <person name="Barlow S.B."/>
            <person name="Starkenburg S.R."/>
            <person name="Cattolico R.A."/>
        </authorList>
    </citation>
    <scope>NUCLEOTIDE SEQUENCE</scope>
    <source>
        <strain evidence="3">CCMP291</strain>
    </source>
</reference>
<dbReference type="AlphaFoldDB" id="A0A0M0J984"/>
<proteinExistence type="predicted"/>
<name>A0A0M0J984_9EUKA</name>
<comment type="caution">
    <text evidence="2">The sequence shown here is derived from an EMBL/GenBank/DDBJ whole genome shotgun (WGS) entry which is preliminary data.</text>
</comment>
<feature type="region of interest" description="Disordered" evidence="1">
    <location>
        <begin position="238"/>
        <end position="278"/>
    </location>
</feature>
<evidence type="ECO:0000313" key="2">
    <source>
        <dbReference type="EMBL" id="KOO23025.1"/>
    </source>
</evidence>
<keyword evidence="3" id="KW-1185">Reference proteome</keyword>
<evidence type="ECO:0000256" key="1">
    <source>
        <dbReference type="SAM" id="MobiDB-lite"/>
    </source>
</evidence>
<accession>A0A0M0J984</accession>
<sequence>MVRATCGVATGGGADASRLHLSVLAPTGAPVIKLRVDKVEFWTLENITVLQSPDGSQVGAFFPHVNAAMGQLKKFLPHSNAANYIELLQVYVVGALDEAVLGKRDIRFKLYGESVSTRHSPELLTAPVRCLEAEPLEGGGRWLPVAVLRPFAPAHLPDGECISRMKELMRQDKHIPFVRPQFRCAPAGVAPTPVTGAKRPLPAGFEGFQTVAELMASEASGGAIASAAAGTWSAHSHHSTMPCPSSEAATEALAAPSDPRSACRTAEGGAKPKGRKRDKYFDKKGNVVVARQQGDMLLAYWPTCLVIVGKQHGAPKGGSNSPRYVLTEGMLPSASPGLWHITEVAPLPEVLSTVWRAYSDGRFTHDGGKQRMLEAMVWAVQKQNAASPKASHAVEQTWDWLVPEAAGRWKELLAAASGAPAATSHS</sequence>
<protein>
    <submittedName>
        <fullName evidence="2">Uncharacterized protein</fullName>
    </submittedName>
</protein>
<evidence type="ECO:0000313" key="3">
    <source>
        <dbReference type="Proteomes" id="UP000037460"/>
    </source>
</evidence>
<dbReference type="Proteomes" id="UP000037460">
    <property type="component" value="Unassembled WGS sequence"/>
</dbReference>
<organism evidence="2 3">
    <name type="scientific">Chrysochromulina tobinii</name>
    <dbReference type="NCBI Taxonomy" id="1460289"/>
    <lineage>
        <taxon>Eukaryota</taxon>
        <taxon>Haptista</taxon>
        <taxon>Haptophyta</taxon>
        <taxon>Prymnesiophyceae</taxon>
        <taxon>Prymnesiales</taxon>
        <taxon>Chrysochromulinaceae</taxon>
        <taxon>Chrysochromulina</taxon>
    </lineage>
</organism>